<dbReference type="InterPro" id="IPR014729">
    <property type="entry name" value="Rossmann-like_a/b/a_fold"/>
</dbReference>
<keyword evidence="6" id="KW-1185">Reference proteome</keyword>
<protein>
    <recommendedName>
        <fullName evidence="4">Asparagine synthetase domain-containing protein</fullName>
    </recommendedName>
</protein>
<dbReference type="Proteomes" id="UP001162162">
    <property type="component" value="Unassembled WGS sequence"/>
</dbReference>
<dbReference type="SUPFAM" id="SSF52402">
    <property type="entry name" value="Adenine nucleotide alpha hydrolases-like"/>
    <property type="match status" value="1"/>
</dbReference>
<dbReference type="EMBL" id="JAPWTK010000044">
    <property type="protein sequence ID" value="KAJ8954793.1"/>
    <property type="molecule type" value="Genomic_DNA"/>
</dbReference>
<keyword evidence="1" id="KW-0028">Amino-acid biosynthesis</keyword>
<dbReference type="InterPro" id="IPR001962">
    <property type="entry name" value="Asn_synthase"/>
</dbReference>
<comment type="caution">
    <text evidence="5">The sequence shown here is derived from an EMBL/GenBank/DDBJ whole genome shotgun (WGS) entry which is preliminary data.</text>
</comment>
<gene>
    <name evidence="5" type="ORF">NQ318_014905</name>
</gene>
<dbReference type="AlphaFoldDB" id="A0AAV8YS50"/>
<dbReference type="GO" id="GO:0004066">
    <property type="term" value="F:asparagine synthase (glutamine-hydrolyzing) activity"/>
    <property type="evidence" value="ECO:0007669"/>
    <property type="project" value="InterPro"/>
</dbReference>
<sequence length="294" mass="33904">MLNNRDWLARVLELKEKLEEALRKRISSQPNYCNVCIKERKPCRHSSLGVLFSGGVDCAVLAVLVDEFVEKNRPIDLINVAFDELNGYLTPDRITGLKTLEELKNINPSRKWNFIEVNVSQTELDELRKERIADLIYPLKSILDDSLGCALWFASRGKQGEDLVSSCRGLLVGMGADELFGGYTRHRAAFKKHSWLGLHNVLNEDWQNISHRNLGRDDRVVSDHGRQLRTPYLDEDVVNFVRSLNSWEKTFPSDQGSTRIWRENSVKKFSVLYWAQICSKFQEKGVTVWFENSK</sequence>
<proteinExistence type="predicted"/>
<accession>A0AAV8YS50</accession>
<dbReference type="PANTHER" id="PTHR45937">
    <property type="entry name" value="ASPARAGINE SYNTHETASE DOMAIN-CONTAINING PROTEIN 1"/>
    <property type="match status" value="1"/>
</dbReference>
<organism evidence="5 6">
    <name type="scientific">Aromia moschata</name>
    <dbReference type="NCBI Taxonomy" id="1265417"/>
    <lineage>
        <taxon>Eukaryota</taxon>
        <taxon>Metazoa</taxon>
        <taxon>Ecdysozoa</taxon>
        <taxon>Arthropoda</taxon>
        <taxon>Hexapoda</taxon>
        <taxon>Insecta</taxon>
        <taxon>Pterygota</taxon>
        <taxon>Neoptera</taxon>
        <taxon>Endopterygota</taxon>
        <taxon>Coleoptera</taxon>
        <taxon>Polyphaga</taxon>
        <taxon>Cucujiformia</taxon>
        <taxon>Chrysomeloidea</taxon>
        <taxon>Cerambycidae</taxon>
        <taxon>Cerambycinae</taxon>
        <taxon>Callichromatini</taxon>
        <taxon>Aromia</taxon>
    </lineage>
</organism>
<evidence type="ECO:0000256" key="1">
    <source>
        <dbReference type="ARBA" id="ARBA00022605"/>
    </source>
</evidence>
<dbReference type="Gene3D" id="3.40.50.620">
    <property type="entry name" value="HUPs"/>
    <property type="match status" value="1"/>
</dbReference>
<evidence type="ECO:0000256" key="2">
    <source>
        <dbReference type="ARBA" id="ARBA00022888"/>
    </source>
</evidence>
<dbReference type="CDD" id="cd01991">
    <property type="entry name" value="Asn_synthase_B_C"/>
    <property type="match status" value="1"/>
</dbReference>
<evidence type="ECO:0000313" key="6">
    <source>
        <dbReference type="Proteomes" id="UP001162162"/>
    </source>
</evidence>
<dbReference type="Pfam" id="PF00733">
    <property type="entry name" value="Asn_synthase"/>
    <property type="match status" value="1"/>
</dbReference>
<dbReference type="InterPro" id="IPR051857">
    <property type="entry name" value="Asn_synthetase_domain"/>
</dbReference>
<keyword evidence="2" id="KW-0061">Asparagine biosynthesis</keyword>
<dbReference type="GO" id="GO:0006529">
    <property type="term" value="P:asparagine biosynthetic process"/>
    <property type="evidence" value="ECO:0007669"/>
    <property type="project" value="UniProtKB-KW"/>
</dbReference>
<evidence type="ECO:0000256" key="3">
    <source>
        <dbReference type="ARBA" id="ARBA00022962"/>
    </source>
</evidence>
<dbReference type="PANTHER" id="PTHR45937:SF1">
    <property type="entry name" value="ASPARAGINE SYNTHETASE DOMAIN-CONTAINING PROTEIN 1"/>
    <property type="match status" value="1"/>
</dbReference>
<feature type="domain" description="Asparagine synthetase" evidence="4">
    <location>
        <begin position="47"/>
        <end position="193"/>
    </location>
</feature>
<reference evidence="5" key="1">
    <citation type="journal article" date="2023" name="Insect Mol. Biol.">
        <title>Genome sequencing provides insights into the evolution of gene families encoding plant cell wall-degrading enzymes in longhorned beetles.</title>
        <authorList>
            <person name="Shin N.R."/>
            <person name="Okamura Y."/>
            <person name="Kirsch R."/>
            <person name="Pauchet Y."/>
        </authorList>
    </citation>
    <scope>NUCLEOTIDE SEQUENCE</scope>
    <source>
        <strain evidence="5">AMC_N1</strain>
    </source>
</reference>
<evidence type="ECO:0000259" key="4">
    <source>
        <dbReference type="Pfam" id="PF00733"/>
    </source>
</evidence>
<evidence type="ECO:0000313" key="5">
    <source>
        <dbReference type="EMBL" id="KAJ8954793.1"/>
    </source>
</evidence>
<name>A0AAV8YS50_9CUCU</name>
<keyword evidence="3" id="KW-0315">Glutamine amidotransferase</keyword>